<dbReference type="Proteomes" id="UP000199400">
    <property type="component" value="Unassembled WGS sequence"/>
</dbReference>
<reference evidence="3" key="1">
    <citation type="submission" date="2016-10" db="EMBL/GenBank/DDBJ databases">
        <authorList>
            <person name="Varghese N."/>
            <person name="Submissions S."/>
        </authorList>
    </citation>
    <scope>NUCLEOTIDE SEQUENCE [LARGE SCALE GENOMIC DNA]</scope>
    <source>
        <strain evidence="3">ATCC 25963</strain>
    </source>
</reference>
<evidence type="ECO:0000313" key="3">
    <source>
        <dbReference type="Proteomes" id="UP000199400"/>
    </source>
</evidence>
<dbReference type="GO" id="GO:0016491">
    <property type="term" value="F:oxidoreductase activity"/>
    <property type="evidence" value="ECO:0007669"/>
    <property type="project" value="InterPro"/>
</dbReference>
<dbReference type="SUPFAM" id="SSF51971">
    <property type="entry name" value="Nucleotide-binding domain"/>
    <property type="match status" value="1"/>
</dbReference>
<dbReference type="PANTHER" id="PTHR21197:SF0">
    <property type="entry name" value="UDP-GALACTOPYRANOSE MUTASE"/>
    <property type="match status" value="1"/>
</dbReference>
<accession>A0A1I2AKA0</accession>
<evidence type="ECO:0000259" key="1">
    <source>
        <dbReference type="Pfam" id="PF01593"/>
    </source>
</evidence>
<feature type="domain" description="Amine oxidase" evidence="1">
    <location>
        <begin position="16"/>
        <end position="276"/>
    </location>
</feature>
<organism evidence="2 3">
    <name type="scientific">Nannocystis exedens</name>
    <dbReference type="NCBI Taxonomy" id="54"/>
    <lineage>
        <taxon>Bacteria</taxon>
        <taxon>Pseudomonadati</taxon>
        <taxon>Myxococcota</taxon>
        <taxon>Polyangia</taxon>
        <taxon>Nannocystales</taxon>
        <taxon>Nannocystaceae</taxon>
        <taxon>Nannocystis</taxon>
    </lineage>
</organism>
<dbReference type="Pfam" id="PF01593">
    <property type="entry name" value="Amino_oxidase"/>
    <property type="match status" value="1"/>
</dbReference>
<dbReference type="GO" id="GO:0005829">
    <property type="term" value="C:cytosol"/>
    <property type="evidence" value="ECO:0007669"/>
    <property type="project" value="TreeGrafter"/>
</dbReference>
<dbReference type="Gene3D" id="3.50.50.60">
    <property type="entry name" value="FAD/NAD(P)-binding domain"/>
    <property type="match status" value="1"/>
</dbReference>
<protein>
    <submittedName>
        <fullName evidence="2">Protoporphyrinogen oxidase</fullName>
    </submittedName>
</protein>
<dbReference type="AlphaFoldDB" id="A0A1I2AKA0"/>
<proteinExistence type="predicted"/>
<dbReference type="InterPro" id="IPR002937">
    <property type="entry name" value="Amino_oxidase"/>
</dbReference>
<name>A0A1I2AKA0_9BACT</name>
<dbReference type="STRING" id="54.SAMN02745121_04269"/>
<dbReference type="PANTHER" id="PTHR21197">
    <property type="entry name" value="UDP-GALACTOPYRANOSE MUTASE"/>
    <property type="match status" value="1"/>
</dbReference>
<sequence>MSSPPRTPLVVLGAGLTGLSAAWHARGPVLLVEREARVGGHARSHRRDGFTFDVTGHWLHLRDPSIKALVEGLFQPGELATVARRTCIHSHGVQLPYPFQANLHGLPLEVVQECLVGYVAAREQAARGAPEPQTFVGFAEARFGAGIAKHFFVPYNRKLWGEHLERLTADWVSRYIPIPDTAQVIGGAIGLSQEGLGYNASFLVPTAGGIDAVPERMRAGLARRPEVELRLGSDIDEVDVVGRRIKLGAEADWRSYDALVSTIPLPELVRRIAAAPAEIRDAAGALRHVRWRYLDIAVGAPAPCDYHWVYVPEPRLPFFRVGVYSNAAPRMAPAGCSGLYVELNERTGPIDLAGVYAGLVEVGALRAAEDVRFVEVRVVEHAYVVFDAAYAAARAAVLGWLEGQGIHSCGRYGGWIYNSMEDCLLAGRAASEWAAARLAGQEPR</sequence>
<dbReference type="EMBL" id="FOMX01000013">
    <property type="protein sequence ID" value="SFE43373.1"/>
    <property type="molecule type" value="Genomic_DNA"/>
</dbReference>
<dbReference type="GO" id="GO:0008767">
    <property type="term" value="F:UDP-galactopyranose mutase activity"/>
    <property type="evidence" value="ECO:0007669"/>
    <property type="project" value="TreeGrafter"/>
</dbReference>
<dbReference type="InterPro" id="IPR036188">
    <property type="entry name" value="FAD/NAD-bd_sf"/>
</dbReference>
<gene>
    <name evidence="2" type="ORF">SAMN02745121_04269</name>
</gene>
<dbReference type="GO" id="GO:0050660">
    <property type="term" value="F:flavin adenine dinucleotide binding"/>
    <property type="evidence" value="ECO:0007669"/>
    <property type="project" value="TreeGrafter"/>
</dbReference>
<keyword evidence="3" id="KW-1185">Reference proteome</keyword>
<evidence type="ECO:0000313" key="2">
    <source>
        <dbReference type="EMBL" id="SFE43373.1"/>
    </source>
</evidence>
<dbReference type="RefSeq" id="WP_170135713.1">
    <property type="nucleotide sequence ID" value="NZ_FOMX01000013.1"/>
</dbReference>